<keyword evidence="4 6" id="KW-0472">Membrane</keyword>
<feature type="transmembrane region" description="Helical" evidence="6">
    <location>
        <begin position="12"/>
        <end position="35"/>
    </location>
</feature>
<feature type="transmembrane region" description="Helical" evidence="6">
    <location>
        <begin position="149"/>
        <end position="169"/>
    </location>
</feature>
<dbReference type="Pfam" id="PF01758">
    <property type="entry name" value="SBF"/>
    <property type="match status" value="1"/>
</dbReference>
<evidence type="ECO:0000256" key="1">
    <source>
        <dbReference type="ARBA" id="ARBA00004141"/>
    </source>
</evidence>
<evidence type="ECO:0000256" key="6">
    <source>
        <dbReference type="SAM" id="Phobius"/>
    </source>
</evidence>
<accession>A0A078MLN8</accession>
<feature type="transmembrane region" description="Helical" evidence="6">
    <location>
        <begin position="181"/>
        <end position="199"/>
    </location>
</feature>
<feature type="transmembrane region" description="Helical" evidence="6">
    <location>
        <begin position="76"/>
        <end position="96"/>
    </location>
</feature>
<dbReference type="EMBL" id="LN483070">
    <property type="protein sequence ID" value="CEA08193.1"/>
    <property type="molecule type" value="Genomic_DNA"/>
</dbReference>
<dbReference type="Gene3D" id="1.20.1530.20">
    <property type="match status" value="1"/>
</dbReference>
<dbReference type="GO" id="GO:0016020">
    <property type="term" value="C:membrane"/>
    <property type="evidence" value="ECO:0007669"/>
    <property type="project" value="UniProtKB-SubCell"/>
</dbReference>
<reference evidence="7" key="1">
    <citation type="submission" date="2014-07" db="EMBL/GenBank/DDBJ databases">
        <authorList>
            <person name="Urmite Genomes Urmite Genomes"/>
        </authorList>
    </citation>
    <scope>NUCLEOTIDE SEQUENCE</scope>
    <source>
        <strain evidence="7">11W110_air</strain>
    </source>
</reference>
<evidence type="ECO:0000256" key="5">
    <source>
        <dbReference type="SAM" id="MobiDB-lite"/>
    </source>
</evidence>
<feature type="region of interest" description="Disordered" evidence="5">
    <location>
        <begin position="299"/>
        <end position="325"/>
    </location>
</feature>
<protein>
    <submittedName>
        <fullName evidence="7">Sodium Bile acid symporter family protein</fullName>
    </submittedName>
</protein>
<proteinExistence type="predicted"/>
<dbReference type="AlphaFoldDB" id="A0A078MLN8"/>
<dbReference type="InterPro" id="IPR038770">
    <property type="entry name" value="Na+/solute_symporter_sf"/>
</dbReference>
<feature type="transmembrane region" description="Helical" evidence="6">
    <location>
        <begin position="103"/>
        <end position="129"/>
    </location>
</feature>
<feature type="transmembrane region" description="Helical" evidence="6">
    <location>
        <begin position="248"/>
        <end position="268"/>
    </location>
</feature>
<dbReference type="InterPro" id="IPR002657">
    <property type="entry name" value="BilAc:Na_symport/Acr3"/>
</dbReference>
<evidence type="ECO:0000313" key="7">
    <source>
        <dbReference type="EMBL" id="CEA08193.1"/>
    </source>
</evidence>
<evidence type="ECO:0000256" key="2">
    <source>
        <dbReference type="ARBA" id="ARBA00022692"/>
    </source>
</evidence>
<organism evidence="7">
    <name type="scientific">Arthrobacter saudimassiliensis</name>
    <dbReference type="NCBI Taxonomy" id="1461584"/>
    <lineage>
        <taxon>Bacteria</taxon>
        <taxon>Bacillati</taxon>
        <taxon>Actinomycetota</taxon>
        <taxon>Actinomycetes</taxon>
        <taxon>Micrococcales</taxon>
        <taxon>Micrococcaceae</taxon>
        <taxon>Arthrobacter</taxon>
    </lineage>
</organism>
<feature type="compositionally biased region" description="Low complexity" evidence="5">
    <location>
        <begin position="313"/>
        <end position="325"/>
    </location>
</feature>
<keyword evidence="3 6" id="KW-1133">Transmembrane helix</keyword>
<gene>
    <name evidence="7" type="ORF">BN1051_01531</name>
</gene>
<keyword evidence="2 6" id="KW-0812">Transmembrane</keyword>
<feature type="transmembrane region" description="Helical" evidence="6">
    <location>
        <begin position="47"/>
        <end position="70"/>
    </location>
</feature>
<dbReference type="PATRIC" id="fig|1461584.3.peg.1520"/>
<sequence>MPIDSVVLSFSPLSLVVLNVVLGIIILGIALEVKAEDFRQVARQPRAMVLGVCAQYLLLPAATVGLALLLRPPDSVALGMILVACCPPGGISNVLTYRAGGNVALSASMTAVSNLVAIAVMPLNVALWANLLPGTAALLRDFELDRWELLLQVLLIIGLPFALGMPLARRFPGLVVRLRPWVQRIGMLALLAFIIAGTASNLGALKDHFGIIFLVVLLHDAIALAVGYFAAALVRLPEDSRRAVTFEVGARNTGLGLGLTLTFFAGLGGMAMVTAWWGIWDIIAGLVLASLWRRRPPAGRAQPAEHAAGTAGRTGSTDTTGETTQ</sequence>
<dbReference type="PANTHER" id="PTHR10361:SF28">
    <property type="entry name" value="P3 PROTEIN-RELATED"/>
    <property type="match status" value="1"/>
</dbReference>
<name>A0A078MLN8_9MICC</name>
<dbReference type="PANTHER" id="PTHR10361">
    <property type="entry name" value="SODIUM-BILE ACID COTRANSPORTER"/>
    <property type="match status" value="1"/>
</dbReference>
<evidence type="ECO:0000256" key="3">
    <source>
        <dbReference type="ARBA" id="ARBA00022989"/>
    </source>
</evidence>
<comment type="subcellular location">
    <subcellularLocation>
        <location evidence="1">Membrane</location>
        <topology evidence="1">Multi-pass membrane protein</topology>
    </subcellularLocation>
</comment>
<evidence type="ECO:0000256" key="4">
    <source>
        <dbReference type="ARBA" id="ARBA00023136"/>
    </source>
</evidence>
<dbReference type="InterPro" id="IPR004710">
    <property type="entry name" value="Bilac:Na_transpt"/>
</dbReference>
<feature type="transmembrane region" description="Helical" evidence="6">
    <location>
        <begin position="211"/>
        <end position="236"/>
    </location>
</feature>